<organism evidence="1 2">
    <name type="scientific">Camelus dromedarius</name>
    <name type="common">Dromedary</name>
    <name type="synonym">Arabian camel</name>
    <dbReference type="NCBI Taxonomy" id="9838"/>
    <lineage>
        <taxon>Eukaryota</taxon>
        <taxon>Metazoa</taxon>
        <taxon>Chordata</taxon>
        <taxon>Craniata</taxon>
        <taxon>Vertebrata</taxon>
        <taxon>Euteleostomi</taxon>
        <taxon>Mammalia</taxon>
        <taxon>Eutheria</taxon>
        <taxon>Laurasiatheria</taxon>
        <taxon>Artiodactyla</taxon>
        <taxon>Tylopoda</taxon>
        <taxon>Camelidae</taxon>
        <taxon>Camelus</taxon>
    </lineage>
</organism>
<accession>A0A5N4CHR7</accession>
<evidence type="ECO:0000313" key="2">
    <source>
        <dbReference type="Proteomes" id="UP000299084"/>
    </source>
</evidence>
<evidence type="ECO:0000313" key="1">
    <source>
        <dbReference type="EMBL" id="KAB1258471.1"/>
    </source>
</evidence>
<dbReference type="EMBL" id="JWIN03000024">
    <property type="protein sequence ID" value="KAB1258471.1"/>
    <property type="molecule type" value="Genomic_DNA"/>
</dbReference>
<proteinExistence type="predicted"/>
<protein>
    <submittedName>
        <fullName evidence="1">Uncharacterized protein</fullName>
    </submittedName>
</protein>
<dbReference type="Proteomes" id="UP000299084">
    <property type="component" value="Unassembled WGS sequence"/>
</dbReference>
<name>A0A5N4CHR7_CAMDR</name>
<sequence length="71" mass="7844">MAQFRAIMSSSQTHVTALRGKKKNSIKTQKLQSAQPQRTELLADYAELTQTADCALRCTLGVGSHLRLGKR</sequence>
<keyword evidence="2" id="KW-1185">Reference proteome</keyword>
<reference evidence="1 2" key="1">
    <citation type="journal article" date="2019" name="Mol. Ecol. Resour.">
        <title>Improving Illumina assemblies with Hi-C and long reads: an example with the North African dromedary.</title>
        <authorList>
            <person name="Elbers J.P."/>
            <person name="Rogers M.F."/>
            <person name="Perelman P.L."/>
            <person name="Proskuryakova A.A."/>
            <person name="Serdyukova N.A."/>
            <person name="Johnson W.E."/>
            <person name="Horin P."/>
            <person name="Corander J."/>
            <person name="Murphy D."/>
            <person name="Burger P.A."/>
        </authorList>
    </citation>
    <scope>NUCLEOTIDE SEQUENCE [LARGE SCALE GENOMIC DNA]</scope>
    <source>
        <strain evidence="1">Drom800</strain>
        <tissue evidence="1">Blood</tissue>
    </source>
</reference>
<dbReference type="AlphaFoldDB" id="A0A5N4CHR7"/>
<comment type="caution">
    <text evidence="1">The sequence shown here is derived from an EMBL/GenBank/DDBJ whole genome shotgun (WGS) entry which is preliminary data.</text>
</comment>
<gene>
    <name evidence="1" type="ORF">Cadr_000028596</name>
</gene>